<dbReference type="InterPro" id="IPR015753">
    <property type="entry name" value="LRRC37"/>
</dbReference>
<reference evidence="3" key="1">
    <citation type="submission" date="2025-08" db="UniProtKB">
        <authorList>
            <consortium name="Ensembl"/>
        </authorList>
    </citation>
    <scope>IDENTIFICATION</scope>
</reference>
<accession>A0A663FG50</accession>
<evidence type="ECO:0000259" key="2">
    <source>
        <dbReference type="Pfam" id="PF14914"/>
    </source>
</evidence>
<feature type="compositionally biased region" description="Acidic residues" evidence="1">
    <location>
        <begin position="414"/>
        <end position="423"/>
    </location>
</feature>
<evidence type="ECO:0000256" key="1">
    <source>
        <dbReference type="SAM" id="MobiDB-lite"/>
    </source>
</evidence>
<feature type="compositionally biased region" description="Polar residues" evidence="1">
    <location>
        <begin position="229"/>
        <end position="246"/>
    </location>
</feature>
<evidence type="ECO:0000313" key="3">
    <source>
        <dbReference type="Ensembl" id="ENSACCP00020023443.1"/>
    </source>
</evidence>
<dbReference type="SUPFAM" id="SSF52058">
    <property type="entry name" value="L domain-like"/>
    <property type="match status" value="1"/>
</dbReference>
<dbReference type="InterPro" id="IPR029423">
    <property type="entry name" value="LRRC37AB_C"/>
</dbReference>
<feature type="compositionally biased region" description="Basic and acidic residues" evidence="1">
    <location>
        <begin position="832"/>
        <end position="844"/>
    </location>
</feature>
<dbReference type="PANTHER" id="PTHR23045:SF9">
    <property type="entry name" value="LEUCINE RICH REPEAT CONTAINING 37A-RELATED"/>
    <property type="match status" value="1"/>
</dbReference>
<feature type="compositionally biased region" description="Polar residues" evidence="1">
    <location>
        <begin position="531"/>
        <end position="544"/>
    </location>
</feature>
<feature type="domain" description="LRRC37A/B like protein 1 C-terminal" evidence="2">
    <location>
        <begin position="551"/>
        <end position="689"/>
    </location>
</feature>
<reference evidence="3" key="2">
    <citation type="submission" date="2025-09" db="UniProtKB">
        <authorList>
            <consortium name="Ensembl"/>
        </authorList>
    </citation>
    <scope>IDENTIFICATION</scope>
</reference>
<sequence>MCTSFPLLDRFKKKKKAAVSSLFYLGFAYFLQINTASLQHPVGQTQFIPVIFFFPRNLGGNLITQIRNGTFQAWHGMQFLQKLILSHNPLSVITDTSFFKLPSVKYLDLGATQVTQQTLLVLLLRTVRLETLKVPSDMACCLCQEKHTTKTPCRTIKFHCENLCTTSAPQCAHTDLLVETQGEIMEVVQSRKLNANVVLNLKPKEPSLGDHETVTLAVVLSLTSTNGDLSNPNDHISRTNSYSPQHLSRHEGKTSKELRLMLHSIQHMGWTSETDIRKLYFLAKALVAELKKQLHKAKSIVTVKNPISLLPTSAMQKDEVHEIPAVEGDSATGWVQKKHDLGLNQAALNPWEAAGRLNPTNSPSIFRHHKISTPPPKHSLSRSPAEAPHLSGSFKIQNYSDAVEETKKTRGMEDVEDVEDAEEAPSPRQDYVWTYKKHKQGDSPYLNKSNQLFYKTFGNVSPEEEPTPTESKAGQRLNTNQHFFYNLLVNNSPPAASSMLEDTAEEEGSSLGGHLPAVPRTAETHWKQQKEGSSFLNKPGSSKSPDGASVQGHLFETKVNRHLRLLVPDEALRMFITHVARALRMDCSLPEVQLACAKMVSKTGLLIKLLSKRQDDQGASALVGQCLLEGNVSNGMAQAREAGRKPTGKWKPEYTSSDRLLLAISVSVIIMINLTVMCLVEVCSQKPAAASQPRSTNKSRPRWFFQKILPRGWSKNKYNVREQGSHVSDLGKTKPQWLRDLYRPLDSQHKKSMAELYDEETSDEEEIFNKFKLNWMPTAPQKSCNGGKMQLPRDLMPLPCSSGAPQELEQRSLSTPTGAHVLRIPQISSQRDGNKRAPRDGEPS</sequence>
<dbReference type="AlphaFoldDB" id="A0A663FG50"/>
<organism evidence="3 4">
    <name type="scientific">Aquila chrysaetos chrysaetos</name>
    <dbReference type="NCBI Taxonomy" id="223781"/>
    <lineage>
        <taxon>Eukaryota</taxon>
        <taxon>Metazoa</taxon>
        <taxon>Chordata</taxon>
        <taxon>Craniata</taxon>
        <taxon>Vertebrata</taxon>
        <taxon>Euteleostomi</taxon>
        <taxon>Archelosauria</taxon>
        <taxon>Archosauria</taxon>
        <taxon>Dinosauria</taxon>
        <taxon>Saurischia</taxon>
        <taxon>Theropoda</taxon>
        <taxon>Coelurosauria</taxon>
        <taxon>Aves</taxon>
        <taxon>Neognathae</taxon>
        <taxon>Neoaves</taxon>
        <taxon>Telluraves</taxon>
        <taxon>Accipitrimorphae</taxon>
        <taxon>Accipitriformes</taxon>
        <taxon>Accipitridae</taxon>
        <taxon>Accipitrinae</taxon>
        <taxon>Aquila</taxon>
    </lineage>
</organism>
<keyword evidence="4" id="KW-1185">Reference proteome</keyword>
<dbReference type="InterPro" id="IPR001611">
    <property type="entry name" value="Leu-rich_rpt"/>
</dbReference>
<dbReference type="Proteomes" id="UP000472275">
    <property type="component" value="Chromosome 8"/>
</dbReference>
<name>A0A663FG50_AQUCH</name>
<dbReference type="PANTHER" id="PTHR23045">
    <property type="entry name" value="LEUCINE-RICH REPEAT-CONTAINING PROTEIN 37A"/>
    <property type="match status" value="1"/>
</dbReference>
<protein>
    <recommendedName>
        <fullName evidence="2">LRRC37A/B like protein 1 C-terminal domain-containing protein</fullName>
    </recommendedName>
</protein>
<feature type="region of interest" description="Disordered" evidence="1">
    <location>
        <begin position="229"/>
        <end position="250"/>
    </location>
</feature>
<dbReference type="Pfam" id="PF14914">
    <property type="entry name" value="LRRC37AB_C"/>
    <property type="match status" value="1"/>
</dbReference>
<dbReference type="InParanoid" id="A0A663FG50"/>
<dbReference type="InterPro" id="IPR032675">
    <property type="entry name" value="LRR_dom_sf"/>
</dbReference>
<dbReference type="GeneTree" id="ENSGT00530000063282"/>
<feature type="region of interest" description="Disordered" evidence="1">
    <location>
        <begin position="496"/>
        <end position="550"/>
    </location>
</feature>
<feature type="region of interest" description="Disordered" evidence="1">
    <location>
        <begin position="801"/>
        <end position="844"/>
    </location>
</feature>
<dbReference type="Gene3D" id="3.80.10.10">
    <property type="entry name" value="Ribonuclease Inhibitor"/>
    <property type="match status" value="1"/>
</dbReference>
<proteinExistence type="predicted"/>
<gene>
    <name evidence="3" type="primary">LRRC37B</name>
</gene>
<dbReference type="Pfam" id="PF13855">
    <property type="entry name" value="LRR_8"/>
    <property type="match status" value="1"/>
</dbReference>
<dbReference type="Ensembl" id="ENSACCT00020024477.1">
    <property type="protein sequence ID" value="ENSACCP00020023443.1"/>
    <property type="gene ID" value="ENSACCG00020016101.1"/>
</dbReference>
<feature type="region of interest" description="Disordered" evidence="1">
    <location>
        <begin position="406"/>
        <end position="426"/>
    </location>
</feature>
<evidence type="ECO:0000313" key="4">
    <source>
        <dbReference type="Proteomes" id="UP000472275"/>
    </source>
</evidence>